<dbReference type="Pfam" id="PF02518">
    <property type="entry name" value="HATPase_c"/>
    <property type="match status" value="1"/>
</dbReference>
<keyword evidence="4" id="KW-0597">Phosphoprotein</keyword>
<keyword evidence="8 11" id="KW-1133">Transmembrane helix</keyword>
<keyword evidence="10 11" id="KW-0472">Membrane</keyword>
<evidence type="ECO:0000256" key="6">
    <source>
        <dbReference type="ARBA" id="ARBA00022692"/>
    </source>
</evidence>
<dbReference type="Gene3D" id="3.30.565.10">
    <property type="entry name" value="Histidine kinase-like ATPase, C-terminal domain"/>
    <property type="match status" value="1"/>
</dbReference>
<evidence type="ECO:0000313" key="15">
    <source>
        <dbReference type="Proteomes" id="UP000182882"/>
    </source>
</evidence>
<reference evidence="15" key="1">
    <citation type="submission" date="2016-10" db="EMBL/GenBank/DDBJ databases">
        <authorList>
            <person name="Varghese N."/>
            <person name="Submissions S."/>
        </authorList>
    </citation>
    <scope>NUCLEOTIDE SEQUENCE [LARGE SCALE GENOMIC DNA]</scope>
    <source>
        <strain evidence="15">Nm10</strain>
    </source>
</reference>
<dbReference type="PROSITE" id="PS50885">
    <property type="entry name" value="HAMP"/>
    <property type="match status" value="1"/>
</dbReference>
<evidence type="ECO:0000256" key="1">
    <source>
        <dbReference type="ARBA" id="ARBA00000085"/>
    </source>
</evidence>
<gene>
    <name evidence="14" type="ORF">SAMN05216406_1335</name>
</gene>
<evidence type="ECO:0000256" key="8">
    <source>
        <dbReference type="ARBA" id="ARBA00022989"/>
    </source>
</evidence>
<dbReference type="PROSITE" id="PS50109">
    <property type="entry name" value="HIS_KIN"/>
    <property type="match status" value="1"/>
</dbReference>
<dbReference type="InterPro" id="IPR050428">
    <property type="entry name" value="TCS_sensor_his_kinase"/>
</dbReference>
<keyword evidence="6 11" id="KW-0812">Transmembrane</keyword>
<accession>A0A0S3AK55</accession>
<dbReference type="GO" id="GO:0005886">
    <property type="term" value="C:plasma membrane"/>
    <property type="evidence" value="ECO:0007669"/>
    <property type="project" value="TreeGrafter"/>
</dbReference>
<feature type="domain" description="Histidine kinase" evidence="12">
    <location>
        <begin position="245"/>
        <end position="446"/>
    </location>
</feature>
<evidence type="ECO:0000256" key="7">
    <source>
        <dbReference type="ARBA" id="ARBA00022777"/>
    </source>
</evidence>
<proteinExistence type="predicted"/>
<dbReference type="PRINTS" id="PR00344">
    <property type="entry name" value="BCTRLSENSOR"/>
</dbReference>
<evidence type="ECO:0000256" key="11">
    <source>
        <dbReference type="SAM" id="Phobius"/>
    </source>
</evidence>
<evidence type="ECO:0000259" key="12">
    <source>
        <dbReference type="PROSITE" id="PS50109"/>
    </source>
</evidence>
<dbReference type="SUPFAM" id="SSF55874">
    <property type="entry name" value="ATPase domain of HSP90 chaperone/DNA topoisomerase II/histidine kinase"/>
    <property type="match status" value="1"/>
</dbReference>
<dbReference type="AlphaFoldDB" id="A0A0S3AK55"/>
<evidence type="ECO:0000256" key="10">
    <source>
        <dbReference type="ARBA" id="ARBA00023136"/>
    </source>
</evidence>
<dbReference type="PANTHER" id="PTHR45436">
    <property type="entry name" value="SENSOR HISTIDINE KINASE YKOH"/>
    <property type="match status" value="1"/>
</dbReference>
<dbReference type="Gene3D" id="1.10.287.130">
    <property type="match status" value="1"/>
</dbReference>
<keyword evidence="9" id="KW-0902">Two-component regulatory system</keyword>
<evidence type="ECO:0000313" key="14">
    <source>
        <dbReference type="EMBL" id="SDU19672.1"/>
    </source>
</evidence>
<comment type="catalytic activity">
    <reaction evidence="1">
        <text>ATP + protein L-histidine = ADP + protein N-phospho-L-histidine.</text>
        <dbReference type="EC" id="2.7.13.3"/>
    </reaction>
</comment>
<protein>
    <recommendedName>
        <fullName evidence="3">histidine kinase</fullName>
        <ecNumber evidence="3">2.7.13.3</ecNumber>
    </recommendedName>
</protein>
<dbReference type="KEGG" id="nur:ATY38_10115"/>
<dbReference type="GO" id="GO:0005524">
    <property type="term" value="F:ATP binding"/>
    <property type="evidence" value="ECO:0007669"/>
    <property type="project" value="UniProtKB-KW"/>
</dbReference>
<keyword evidence="5" id="KW-0808">Transferase</keyword>
<dbReference type="EC" id="2.7.13.3" evidence="3"/>
<evidence type="ECO:0000256" key="2">
    <source>
        <dbReference type="ARBA" id="ARBA00004370"/>
    </source>
</evidence>
<evidence type="ECO:0000256" key="9">
    <source>
        <dbReference type="ARBA" id="ARBA00023012"/>
    </source>
</evidence>
<organism evidence="14 15">
    <name type="scientific">Nitrosomonas ureae</name>
    <dbReference type="NCBI Taxonomy" id="44577"/>
    <lineage>
        <taxon>Bacteria</taxon>
        <taxon>Pseudomonadati</taxon>
        <taxon>Pseudomonadota</taxon>
        <taxon>Betaproteobacteria</taxon>
        <taxon>Nitrosomonadales</taxon>
        <taxon>Nitrosomonadaceae</taxon>
        <taxon>Nitrosomonas</taxon>
    </lineage>
</organism>
<evidence type="ECO:0000256" key="5">
    <source>
        <dbReference type="ARBA" id="ARBA00022679"/>
    </source>
</evidence>
<dbReference type="InterPro" id="IPR005467">
    <property type="entry name" value="His_kinase_dom"/>
</dbReference>
<evidence type="ECO:0000256" key="3">
    <source>
        <dbReference type="ARBA" id="ARBA00012438"/>
    </source>
</evidence>
<keyword evidence="7 14" id="KW-0418">Kinase</keyword>
<name>A0A0S3AK55_9PROT</name>
<dbReference type="RefSeq" id="WP_062559188.1">
    <property type="nucleotide sequence ID" value="NZ_CP013341.1"/>
</dbReference>
<dbReference type="InterPro" id="IPR036097">
    <property type="entry name" value="HisK_dim/P_sf"/>
</dbReference>
<dbReference type="InterPro" id="IPR036890">
    <property type="entry name" value="HATPase_C_sf"/>
</dbReference>
<evidence type="ECO:0000256" key="4">
    <source>
        <dbReference type="ARBA" id="ARBA00022553"/>
    </source>
</evidence>
<dbReference type="InterPro" id="IPR004358">
    <property type="entry name" value="Sig_transdc_His_kin-like_C"/>
</dbReference>
<feature type="domain" description="HAMP" evidence="13">
    <location>
        <begin position="186"/>
        <end position="237"/>
    </location>
</feature>
<dbReference type="InterPro" id="IPR003594">
    <property type="entry name" value="HATPase_dom"/>
</dbReference>
<feature type="transmembrane region" description="Helical" evidence="11">
    <location>
        <begin position="166"/>
        <end position="189"/>
    </location>
</feature>
<sequence>MMSLNRRILFSATLVLLVFIMGIALTLDRAFYDSARLGVKDRLFAKLLMLMGDAEVEDSGELDVPTNLLDAELGHVNSDTYAYIVAPTNTISWRSNSSFNKPIPTISLLEKGKKEFSQITLNDEPYFIYRYGVAWKTPAGDYPLTFIVITDSVLFEAQVERYREDLWGWLSIMAIFLLATQMLVLHWGLQPLRKVSTELAAIESGQQEKLKGNYPREIQVLTDSINSLINHEHKQQKRYRNGLADLAHSLKTPLAVLQGTIQSEGDETIRQKTIQEQIDRMDNTIQYQLRRAATAGSSPGMGLIMLRPMVDRIVNTVTKAYRDKNPCIIIEIDESISLQIDEGDLMELLGNLIDNAFKWCRQNICLSASYQENQVIIQVKDDGPGIRSPEITRILERGVRADQSTPGHGIGLAIVRDIIQVYGGELSIENNSTGGLCVVLRLKKNKQH</sequence>
<dbReference type="InterPro" id="IPR003661">
    <property type="entry name" value="HisK_dim/P_dom"/>
</dbReference>
<dbReference type="InterPro" id="IPR003660">
    <property type="entry name" value="HAMP_dom"/>
</dbReference>
<dbReference type="SUPFAM" id="SSF47384">
    <property type="entry name" value="Homodimeric domain of signal transducing histidine kinase"/>
    <property type="match status" value="1"/>
</dbReference>
<dbReference type="CDD" id="cd00082">
    <property type="entry name" value="HisKA"/>
    <property type="match status" value="1"/>
</dbReference>
<dbReference type="EMBL" id="FNLN01000033">
    <property type="protein sequence ID" value="SDU19672.1"/>
    <property type="molecule type" value="Genomic_DNA"/>
</dbReference>
<dbReference type="PANTHER" id="PTHR45436:SF4">
    <property type="entry name" value="SENSOR PROTEIN PHOQ"/>
    <property type="match status" value="1"/>
</dbReference>
<dbReference type="Proteomes" id="UP000182882">
    <property type="component" value="Unassembled WGS sequence"/>
</dbReference>
<comment type="subcellular location">
    <subcellularLocation>
        <location evidence="2">Membrane</location>
    </subcellularLocation>
</comment>
<evidence type="ECO:0000259" key="13">
    <source>
        <dbReference type="PROSITE" id="PS50885"/>
    </source>
</evidence>
<dbReference type="GO" id="GO:0000155">
    <property type="term" value="F:phosphorelay sensor kinase activity"/>
    <property type="evidence" value="ECO:0007669"/>
    <property type="project" value="InterPro"/>
</dbReference>
<keyword evidence="15" id="KW-1185">Reference proteome</keyword>
<dbReference type="SMART" id="SM00387">
    <property type="entry name" value="HATPase_c"/>
    <property type="match status" value="1"/>
</dbReference>